<protein>
    <submittedName>
        <fullName evidence="2">Uncharacterized protein</fullName>
    </submittedName>
</protein>
<sequence length="122" mass="13541">MVTANSRPQRVQTGVFPEGHTRPPARPGSRLRRRPASQTREKETGDGIAPREEACRPHRRSRRVHLEATKAARLEAGAAEFRPIGKLIPTAARPAAWKEAGRCVKARVRRRLVPGDHDCASL</sequence>
<name>A0ABN8XNH6_RANTA</name>
<feature type="compositionally biased region" description="Polar residues" evidence="1">
    <location>
        <begin position="1"/>
        <end position="12"/>
    </location>
</feature>
<keyword evidence="4" id="KW-1185">Reference proteome</keyword>
<evidence type="ECO:0000313" key="3">
    <source>
        <dbReference type="EMBL" id="CAI9180017.1"/>
    </source>
</evidence>
<dbReference type="Proteomes" id="UP001176941">
    <property type="component" value="Chromosome X"/>
</dbReference>
<dbReference type="Proteomes" id="UP001176941">
    <property type="component" value="Unassembled WGS sequence"/>
</dbReference>
<organism evidence="2 4">
    <name type="scientific">Rangifer tarandus platyrhynchus</name>
    <name type="common">Svalbard reindeer</name>
    <dbReference type="NCBI Taxonomy" id="3082113"/>
    <lineage>
        <taxon>Eukaryota</taxon>
        <taxon>Metazoa</taxon>
        <taxon>Chordata</taxon>
        <taxon>Craniata</taxon>
        <taxon>Vertebrata</taxon>
        <taxon>Euteleostomi</taxon>
        <taxon>Mammalia</taxon>
        <taxon>Eutheria</taxon>
        <taxon>Laurasiatheria</taxon>
        <taxon>Artiodactyla</taxon>
        <taxon>Ruminantia</taxon>
        <taxon>Pecora</taxon>
        <taxon>Cervidae</taxon>
        <taxon>Odocoileinae</taxon>
        <taxon>Rangifer</taxon>
    </lineage>
</organism>
<evidence type="ECO:0000313" key="2">
    <source>
        <dbReference type="EMBL" id="CAI9150459.1"/>
    </source>
</evidence>
<dbReference type="EMBL" id="CATKSN020000859">
    <property type="protein sequence ID" value="CAI9150459.1"/>
    <property type="molecule type" value="Genomic_DNA"/>
</dbReference>
<dbReference type="EMBL" id="OX460343">
    <property type="protein sequence ID" value="CAI9180017.1"/>
    <property type="molecule type" value="Genomic_DNA"/>
</dbReference>
<evidence type="ECO:0000313" key="4">
    <source>
        <dbReference type="Proteomes" id="UP001176941"/>
    </source>
</evidence>
<gene>
    <name evidence="3" type="ORF">MRATA1EN1_LOCUS28979</name>
    <name evidence="2" type="ORF">MRATA1EN1_LOCUS32077</name>
</gene>
<proteinExistence type="predicted"/>
<reference evidence="2 4" key="1">
    <citation type="submission" date="2023-04" db="EMBL/GenBank/DDBJ databases">
        <authorList>
            <consortium name="ELIXIR-Norway"/>
        </authorList>
    </citation>
    <scope>NUCLEOTIDE SEQUENCE [LARGE SCALE GENOMIC DNA]</scope>
</reference>
<evidence type="ECO:0000256" key="1">
    <source>
        <dbReference type="SAM" id="MobiDB-lite"/>
    </source>
</evidence>
<feature type="compositionally biased region" description="Basic and acidic residues" evidence="1">
    <location>
        <begin position="39"/>
        <end position="56"/>
    </location>
</feature>
<feature type="region of interest" description="Disordered" evidence="1">
    <location>
        <begin position="1"/>
        <end position="64"/>
    </location>
</feature>
<accession>A0ABN8XNH6</accession>